<keyword evidence="4 7" id="KW-0812">Transmembrane</keyword>
<dbReference type="Proteomes" id="UP000005435">
    <property type="component" value="Chromosome"/>
</dbReference>
<accession>G8LX31</accession>
<evidence type="ECO:0000256" key="2">
    <source>
        <dbReference type="ARBA" id="ARBA00006683"/>
    </source>
</evidence>
<reference evidence="10" key="1">
    <citation type="submission" date="2011-12" db="EMBL/GenBank/DDBJ databases">
        <title>Complete sequence of Clostridium clariflavum DSM 19732.</title>
        <authorList>
            <consortium name="US DOE Joint Genome Institute"/>
            <person name="Lucas S."/>
            <person name="Han J."/>
            <person name="Lapidus A."/>
            <person name="Cheng J.-F."/>
            <person name="Goodwin L."/>
            <person name="Pitluck S."/>
            <person name="Peters L."/>
            <person name="Teshima H."/>
            <person name="Detter J.C."/>
            <person name="Han C."/>
            <person name="Tapia R."/>
            <person name="Land M."/>
            <person name="Hauser L."/>
            <person name="Kyrpides N."/>
            <person name="Ivanova N."/>
            <person name="Pagani I."/>
            <person name="Kitzmiller T."/>
            <person name="Lynd L."/>
            <person name="Izquierdo J."/>
            <person name="Woyke T."/>
        </authorList>
    </citation>
    <scope>NUCLEOTIDE SEQUENCE [LARGE SCALE GENOMIC DNA]</scope>
    <source>
        <strain evidence="10">DSM 19732 / NBRC 101661 / EBR45</strain>
    </source>
</reference>
<evidence type="ECO:0000256" key="4">
    <source>
        <dbReference type="ARBA" id="ARBA00022692"/>
    </source>
</evidence>
<dbReference type="PANTHER" id="PTHR32309">
    <property type="entry name" value="TYROSINE-PROTEIN KINASE"/>
    <property type="match status" value="1"/>
</dbReference>
<dbReference type="InterPro" id="IPR003856">
    <property type="entry name" value="LPS_length_determ_N"/>
</dbReference>
<dbReference type="InterPro" id="IPR050445">
    <property type="entry name" value="Bact_polysacc_biosynth/exp"/>
</dbReference>
<keyword evidence="3" id="KW-1003">Cell membrane</keyword>
<dbReference type="eggNOG" id="COG3944">
    <property type="taxonomic scope" value="Bacteria"/>
</dbReference>
<keyword evidence="5 7" id="KW-1133">Transmembrane helix</keyword>
<comment type="similarity">
    <text evidence="2">Belongs to the CpsC/CapA family.</text>
</comment>
<evidence type="ECO:0000256" key="7">
    <source>
        <dbReference type="SAM" id="Phobius"/>
    </source>
</evidence>
<feature type="transmembrane region" description="Helical" evidence="7">
    <location>
        <begin position="14"/>
        <end position="36"/>
    </location>
</feature>
<sequence length="222" mass="25001" precursor="true">MELKQFLIMIRKKLILIITIPILVSIIVAIGSVLLIPPVYEASSTLYIITQNAVSEDELTYNELLKNQQLVKDYRELIKSKTIAKTVLDELKITDITPDELSKKITANSKNDTRVLDIRVKDTDPVRSMQLANKICEVFVKKAINITKIDNISVVDSAEIPKTPVEPQPLLNTLLAFLISFFATVGSFYLYEILNETIKTSEDIGTYLELNVLGTIPTFDIK</sequence>
<dbReference type="STRING" id="720554.Clocl_1006"/>
<dbReference type="AlphaFoldDB" id="G8LX31"/>
<evidence type="ECO:0000259" key="8">
    <source>
        <dbReference type="Pfam" id="PF02706"/>
    </source>
</evidence>
<dbReference type="Pfam" id="PF02706">
    <property type="entry name" value="Wzz"/>
    <property type="match status" value="1"/>
</dbReference>
<dbReference type="PANTHER" id="PTHR32309:SF13">
    <property type="entry name" value="FERRIC ENTEROBACTIN TRANSPORT PROTEIN FEPE"/>
    <property type="match status" value="1"/>
</dbReference>
<protein>
    <submittedName>
        <fullName evidence="9">Capsular polysaccharide biosynthesis protein</fullName>
    </submittedName>
</protein>
<gene>
    <name evidence="9" type="ordered locus">Clocl_1006</name>
</gene>
<dbReference type="KEGG" id="ccl:Clocl_1006"/>
<feature type="transmembrane region" description="Helical" evidence="7">
    <location>
        <begin position="170"/>
        <end position="191"/>
    </location>
</feature>
<evidence type="ECO:0000256" key="6">
    <source>
        <dbReference type="ARBA" id="ARBA00023136"/>
    </source>
</evidence>
<comment type="subcellular location">
    <subcellularLocation>
        <location evidence="1">Cell membrane</location>
        <topology evidence="1">Multi-pass membrane protein</topology>
    </subcellularLocation>
</comment>
<evidence type="ECO:0000256" key="5">
    <source>
        <dbReference type="ARBA" id="ARBA00022989"/>
    </source>
</evidence>
<keyword evidence="10" id="KW-1185">Reference proteome</keyword>
<reference evidence="9 10" key="2">
    <citation type="journal article" date="2012" name="Stand. Genomic Sci.">
        <title>Complete Genome Sequence of Clostridium clariflavum DSM 19732.</title>
        <authorList>
            <person name="Izquierdo J.A."/>
            <person name="Goodwin L."/>
            <person name="Davenport K.W."/>
            <person name="Teshima H."/>
            <person name="Bruce D."/>
            <person name="Detter C."/>
            <person name="Tapia R."/>
            <person name="Han S."/>
            <person name="Land M."/>
            <person name="Hauser L."/>
            <person name="Jeffries C.D."/>
            <person name="Han J."/>
            <person name="Pitluck S."/>
            <person name="Nolan M."/>
            <person name="Chen A."/>
            <person name="Huntemann M."/>
            <person name="Mavromatis K."/>
            <person name="Mikhailova N."/>
            <person name="Liolios K."/>
            <person name="Woyke T."/>
            <person name="Lynd L.R."/>
        </authorList>
    </citation>
    <scope>NUCLEOTIDE SEQUENCE [LARGE SCALE GENOMIC DNA]</scope>
    <source>
        <strain evidence="10">DSM 19732 / NBRC 101661 / EBR45</strain>
    </source>
</reference>
<dbReference type="HOGENOM" id="CLU_082668_0_1_9"/>
<dbReference type="GO" id="GO:0004713">
    <property type="term" value="F:protein tyrosine kinase activity"/>
    <property type="evidence" value="ECO:0007669"/>
    <property type="project" value="TreeGrafter"/>
</dbReference>
<name>G8LX31_ACECE</name>
<evidence type="ECO:0000256" key="3">
    <source>
        <dbReference type="ARBA" id="ARBA00022475"/>
    </source>
</evidence>
<keyword evidence="6 7" id="KW-0472">Membrane</keyword>
<dbReference type="RefSeq" id="WP_014254301.1">
    <property type="nucleotide sequence ID" value="NC_016627.1"/>
</dbReference>
<feature type="domain" description="Polysaccharide chain length determinant N-terminal" evidence="8">
    <location>
        <begin position="2"/>
        <end position="91"/>
    </location>
</feature>
<evidence type="ECO:0000256" key="1">
    <source>
        <dbReference type="ARBA" id="ARBA00004651"/>
    </source>
</evidence>
<proteinExistence type="inferred from homology"/>
<evidence type="ECO:0000313" key="9">
    <source>
        <dbReference type="EMBL" id="AEV67683.1"/>
    </source>
</evidence>
<dbReference type="EMBL" id="CP003065">
    <property type="protein sequence ID" value="AEV67683.1"/>
    <property type="molecule type" value="Genomic_DNA"/>
</dbReference>
<evidence type="ECO:0000313" key="10">
    <source>
        <dbReference type="Proteomes" id="UP000005435"/>
    </source>
</evidence>
<organism evidence="9 10">
    <name type="scientific">Acetivibrio clariflavus (strain DSM 19732 / NBRC 101661 / EBR45)</name>
    <name type="common">Clostridium clariflavum</name>
    <dbReference type="NCBI Taxonomy" id="720554"/>
    <lineage>
        <taxon>Bacteria</taxon>
        <taxon>Bacillati</taxon>
        <taxon>Bacillota</taxon>
        <taxon>Clostridia</taxon>
        <taxon>Eubacteriales</taxon>
        <taxon>Oscillospiraceae</taxon>
        <taxon>Acetivibrio</taxon>
    </lineage>
</organism>
<dbReference type="GO" id="GO:0005886">
    <property type="term" value="C:plasma membrane"/>
    <property type="evidence" value="ECO:0007669"/>
    <property type="project" value="UniProtKB-SubCell"/>
</dbReference>